<comment type="caution">
    <text evidence="3">The sequence shown here is derived from an EMBL/GenBank/DDBJ whole genome shotgun (WGS) entry which is preliminary data.</text>
</comment>
<dbReference type="OrthoDB" id="505641at2"/>
<feature type="region of interest" description="Disordered" evidence="1">
    <location>
        <begin position="227"/>
        <end position="263"/>
    </location>
</feature>
<feature type="domain" description="DUF4082" evidence="2">
    <location>
        <begin position="73"/>
        <end position="213"/>
    </location>
</feature>
<organism evidence="3 4">
    <name type="scientific">Cryobacterium lactosi</name>
    <dbReference type="NCBI Taxonomy" id="1259202"/>
    <lineage>
        <taxon>Bacteria</taxon>
        <taxon>Bacillati</taxon>
        <taxon>Actinomycetota</taxon>
        <taxon>Actinomycetes</taxon>
        <taxon>Micrococcales</taxon>
        <taxon>Microbacteriaceae</taxon>
        <taxon>Cryobacterium</taxon>
    </lineage>
</organism>
<dbReference type="PRINTS" id="PR01217">
    <property type="entry name" value="PRICHEXTENSN"/>
</dbReference>
<proteinExistence type="predicted"/>
<dbReference type="InterPro" id="IPR025141">
    <property type="entry name" value="DUF4082"/>
</dbReference>
<accession>A0A4R9BHM6</accession>
<dbReference type="Pfam" id="PF13313">
    <property type="entry name" value="DUF4082"/>
    <property type="match status" value="1"/>
</dbReference>
<sequence>MVGIRRVRNTRLGRNMHLLGGSASQFATTPHSQPRIGRIAVALALLLALVATAGQWGLSPAAAATSSTILGTSTPTRLVQHSDSAAVEVGTRFTARSDGTAAGMRFWKGEGAAGPHTGTLWSATGKKLAGATFSNVSGSGWQKADFDKAITLTKGESYVVSYHAPKGRYAATQNYTGTSLSPDLAITAEAGVFRYGSQARFPTKTYKNSMYWVDVVFTPTGAATPTPPVVTPTPTPPVVTPTPTPPVVTPTPTPTPPVVTPTPTPPVVTPPAAGGFPSAANTGVPAGTALTDYTGPCRITAPGTVIDAKRVNCGTLSIAATGVSITRSVINGGVYNDDSGTGSFSITDSQVDVGNKAGTGIGDVRFTATRVHVTGGNRSVNCFRDCTLANSYVHGQFRDSTGTYHESGVRMGSGSVIRGNTIACDAPDVAPDAGCSAALTGYGDFAVVQNNIIDGNKFVGGSGGYCTYGGSTQGKPYSSGTRDIRFTNNVWERGSSGKCGFYGPITSFDTNAPGNVWSNNKWDDGTAVQAAN</sequence>
<reference evidence="3 4" key="1">
    <citation type="submission" date="2019-03" db="EMBL/GenBank/DDBJ databases">
        <title>Genomics of glacier-inhabiting Cryobacterium strains.</title>
        <authorList>
            <person name="Liu Q."/>
            <person name="Xin Y.-H."/>
        </authorList>
    </citation>
    <scope>NUCLEOTIDE SEQUENCE [LARGE SCALE GENOMIC DNA]</scope>
    <source>
        <strain evidence="3 4">Sr59</strain>
    </source>
</reference>
<evidence type="ECO:0000313" key="3">
    <source>
        <dbReference type="EMBL" id="TFD84568.1"/>
    </source>
</evidence>
<name>A0A4R9BHM6_9MICO</name>
<dbReference type="AlphaFoldDB" id="A0A4R9BHM6"/>
<evidence type="ECO:0000313" key="4">
    <source>
        <dbReference type="Proteomes" id="UP000298468"/>
    </source>
</evidence>
<evidence type="ECO:0000259" key="2">
    <source>
        <dbReference type="Pfam" id="PF13313"/>
    </source>
</evidence>
<protein>
    <submittedName>
        <fullName evidence="3">DUF4082 domain-containing protein</fullName>
    </submittedName>
</protein>
<keyword evidence="4" id="KW-1185">Reference proteome</keyword>
<dbReference type="Proteomes" id="UP000298468">
    <property type="component" value="Unassembled WGS sequence"/>
</dbReference>
<evidence type="ECO:0000256" key="1">
    <source>
        <dbReference type="SAM" id="MobiDB-lite"/>
    </source>
</evidence>
<dbReference type="EMBL" id="SOHM01000040">
    <property type="protein sequence ID" value="TFD84568.1"/>
    <property type="molecule type" value="Genomic_DNA"/>
</dbReference>
<gene>
    <name evidence="3" type="ORF">E3T61_19125</name>
</gene>